<protein>
    <recommendedName>
        <fullName evidence="2">Type II secretion system protein H</fullName>
    </recommendedName>
    <alternativeName>
        <fullName evidence="10">General secretion pathway protein H</fullName>
    </alternativeName>
</protein>
<keyword evidence="3" id="KW-1003">Cell membrane</keyword>
<evidence type="ECO:0000256" key="2">
    <source>
        <dbReference type="ARBA" id="ARBA00021549"/>
    </source>
</evidence>
<evidence type="ECO:0000256" key="6">
    <source>
        <dbReference type="ARBA" id="ARBA00022692"/>
    </source>
</evidence>
<dbReference type="InterPro" id="IPR045584">
    <property type="entry name" value="Pilin-like"/>
</dbReference>
<evidence type="ECO:0000256" key="1">
    <source>
        <dbReference type="ARBA" id="ARBA00004377"/>
    </source>
</evidence>
<dbReference type="OrthoDB" id="5732776at2"/>
<keyword evidence="4" id="KW-0488">Methylation</keyword>
<evidence type="ECO:0000256" key="9">
    <source>
        <dbReference type="ARBA" id="ARBA00025772"/>
    </source>
</evidence>
<dbReference type="Gene3D" id="3.55.40.10">
    <property type="entry name" value="minor pseudopilin epsh domain"/>
    <property type="match status" value="1"/>
</dbReference>
<feature type="domain" description="General secretion pathway GspH" evidence="11">
    <location>
        <begin position="47"/>
        <end position="157"/>
    </location>
</feature>
<evidence type="ECO:0000256" key="10">
    <source>
        <dbReference type="ARBA" id="ARBA00030775"/>
    </source>
</evidence>
<dbReference type="GO" id="GO:0015628">
    <property type="term" value="P:protein secretion by the type II secretion system"/>
    <property type="evidence" value="ECO:0007669"/>
    <property type="project" value="InterPro"/>
</dbReference>
<dbReference type="SUPFAM" id="SSF54523">
    <property type="entry name" value="Pili subunits"/>
    <property type="match status" value="1"/>
</dbReference>
<evidence type="ECO:0000313" key="12">
    <source>
        <dbReference type="EMBL" id="TWI54327.1"/>
    </source>
</evidence>
<dbReference type="AlphaFoldDB" id="A0A562QC42"/>
<reference evidence="12 13" key="1">
    <citation type="journal article" date="2015" name="Stand. Genomic Sci.">
        <title>Genomic Encyclopedia of Bacterial and Archaeal Type Strains, Phase III: the genomes of soil and plant-associated and newly described type strains.</title>
        <authorList>
            <person name="Whitman W.B."/>
            <person name="Woyke T."/>
            <person name="Klenk H.P."/>
            <person name="Zhou Y."/>
            <person name="Lilburn T.G."/>
            <person name="Beck B.J."/>
            <person name="De Vos P."/>
            <person name="Vandamme P."/>
            <person name="Eisen J.A."/>
            <person name="Garrity G."/>
            <person name="Hugenholtz P."/>
            <person name="Kyrpides N.C."/>
        </authorList>
    </citation>
    <scope>NUCLEOTIDE SEQUENCE [LARGE SCALE GENOMIC DNA]</scope>
    <source>
        <strain evidence="12 13">CGMCC 1.6858</strain>
    </source>
</reference>
<dbReference type="RefSeq" id="WP_145141563.1">
    <property type="nucleotide sequence ID" value="NZ_VLKY01000006.1"/>
</dbReference>
<keyword evidence="7" id="KW-1133">Transmembrane helix</keyword>
<evidence type="ECO:0000256" key="4">
    <source>
        <dbReference type="ARBA" id="ARBA00022481"/>
    </source>
</evidence>
<accession>A0A562QC42</accession>
<sequence>MHFLLGFTLVELLLTLAVGSILLLVAVPGFSHLLATQQLEDSALIMQRSLSLARGEAITKGKSLTLSRLNGAWRDGWLLYEDSSQNGHYDDGEKVFRVFPALPKAIQLTGNAPVSRYIRFTPDGRATLLNGGYQIGTLTVCRQGGRQAIRLTINNAGRATLKRVMQPCNL</sequence>
<comment type="subcellular location">
    <subcellularLocation>
        <location evidence="1">Cell inner membrane</location>
        <topology evidence="1">Single-pass membrane protein</topology>
    </subcellularLocation>
</comment>
<dbReference type="EMBL" id="VLKY01000006">
    <property type="protein sequence ID" value="TWI54327.1"/>
    <property type="molecule type" value="Genomic_DNA"/>
</dbReference>
<comment type="caution">
    <text evidence="12">The sequence shown here is derived from an EMBL/GenBank/DDBJ whole genome shotgun (WGS) entry which is preliminary data.</text>
</comment>
<dbReference type="GO" id="GO:0015627">
    <property type="term" value="C:type II protein secretion system complex"/>
    <property type="evidence" value="ECO:0007669"/>
    <property type="project" value="InterPro"/>
</dbReference>
<evidence type="ECO:0000256" key="8">
    <source>
        <dbReference type="ARBA" id="ARBA00023136"/>
    </source>
</evidence>
<organism evidence="12 13">
    <name type="scientific">Pseudomonas duriflava</name>
    <dbReference type="NCBI Taxonomy" id="459528"/>
    <lineage>
        <taxon>Bacteria</taxon>
        <taxon>Pseudomonadati</taxon>
        <taxon>Pseudomonadota</taxon>
        <taxon>Gammaproteobacteria</taxon>
        <taxon>Pseudomonadales</taxon>
        <taxon>Pseudomonadaceae</taxon>
        <taxon>Pseudomonas</taxon>
    </lineage>
</organism>
<keyword evidence="13" id="KW-1185">Reference proteome</keyword>
<comment type="similarity">
    <text evidence="9">Belongs to the GSP H family.</text>
</comment>
<evidence type="ECO:0000256" key="7">
    <source>
        <dbReference type="ARBA" id="ARBA00022989"/>
    </source>
</evidence>
<evidence type="ECO:0000256" key="5">
    <source>
        <dbReference type="ARBA" id="ARBA00022519"/>
    </source>
</evidence>
<dbReference type="InterPro" id="IPR012902">
    <property type="entry name" value="N_methyl_site"/>
</dbReference>
<evidence type="ECO:0000256" key="3">
    <source>
        <dbReference type="ARBA" id="ARBA00022475"/>
    </source>
</evidence>
<keyword evidence="6" id="KW-0812">Transmembrane</keyword>
<dbReference type="Pfam" id="PF12019">
    <property type="entry name" value="GspH"/>
    <property type="match status" value="1"/>
</dbReference>
<evidence type="ECO:0000259" key="11">
    <source>
        <dbReference type="Pfam" id="PF12019"/>
    </source>
</evidence>
<dbReference type="InterPro" id="IPR022346">
    <property type="entry name" value="T2SS_GspH"/>
</dbReference>
<evidence type="ECO:0000313" key="13">
    <source>
        <dbReference type="Proteomes" id="UP000316905"/>
    </source>
</evidence>
<dbReference type="GO" id="GO:0005886">
    <property type="term" value="C:plasma membrane"/>
    <property type="evidence" value="ECO:0007669"/>
    <property type="project" value="UniProtKB-SubCell"/>
</dbReference>
<dbReference type="NCBIfam" id="TIGR02532">
    <property type="entry name" value="IV_pilin_GFxxxE"/>
    <property type="match status" value="1"/>
</dbReference>
<gene>
    <name evidence="12" type="ORF">IQ22_02190</name>
</gene>
<keyword evidence="5" id="KW-0997">Cell inner membrane</keyword>
<dbReference type="Proteomes" id="UP000316905">
    <property type="component" value="Unassembled WGS sequence"/>
</dbReference>
<name>A0A562QC42_9PSED</name>
<keyword evidence="8" id="KW-0472">Membrane</keyword>
<proteinExistence type="inferred from homology"/>